<dbReference type="AlphaFoldDB" id="A0A9X0QG10"/>
<dbReference type="Gene3D" id="3.40.710.10">
    <property type="entry name" value="DD-peptidase/beta-lactamase superfamily"/>
    <property type="match status" value="1"/>
</dbReference>
<dbReference type="PROSITE" id="PS51318">
    <property type="entry name" value="TAT"/>
    <property type="match status" value="1"/>
</dbReference>
<evidence type="ECO:0000313" key="2">
    <source>
        <dbReference type="EMBL" id="MBB5329757.1"/>
    </source>
</evidence>
<comment type="caution">
    <text evidence="2">The sequence shown here is derived from an EMBL/GenBank/DDBJ whole genome shotgun (WGS) entry which is preliminary data.</text>
</comment>
<feature type="domain" description="Beta-lactamase-related" evidence="1">
    <location>
        <begin position="59"/>
        <end position="380"/>
    </location>
</feature>
<dbReference type="Proteomes" id="UP000535182">
    <property type="component" value="Unassembled WGS sequence"/>
</dbReference>
<proteinExistence type="predicted"/>
<keyword evidence="3" id="KW-1185">Reference proteome</keyword>
<dbReference type="InterPro" id="IPR012338">
    <property type="entry name" value="Beta-lactam/transpept-like"/>
</dbReference>
<dbReference type="InterPro" id="IPR006311">
    <property type="entry name" value="TAT_signal"/>
</dbReference>
<evidence type="ECO:0000259" key="1">
    <source>
        <dbReference type="Pfam" id="PF00144"/>
    </source>
</evidence>
<evidence type="ECO:0000313" key="3">
    <source>
        <dbReference type="Proteomes" id="UP000535182"/>
    </source>
</evidence>
<dbReference type="InterPro" id="IPR050491">
    <property type="entry name" value="AmpC-like"/>
</dbReference>
<gene>
    <name evidence="2" type="ORF">HDF14_003379</name>
</gene>
<organism evidence="2 3">
    <name type="scientific">Tunturiibacter gelidiferens</name>
    <dbReference type="NCBI Taxonomy" id="3069689"/>
    <lineage>
        <taxon>Bacteria</taxon>
        <taxon>Pseudomonadati</taxon>
        <taxon>Acidobacteriota</taxon>
        <taxon>Terriglobia</taxon>
        <taxon>Terriglobales</taxon>
        <taxon>Acidobacteriaceae</taxon>
        <taxon>Tunturiibacter</taxon>
    </lineage>
</organism>
<dbReference type="PANTHER" id="PTHR46825">
    <property type="entry name" value="D-ALANYL-D-ALANINE-CARBOXYPEPTIDASE/ENDOPEPTIDASE AMPH"/>
    <property type="match status" value="1"/>
</dbReference>
<protein>
    <submittedName>
        <fullName evidence="2">CubicO group peptidase (Beta-lactamase class C family)</fullName>
    </submittedName>
</protein>
<dbReference type="EMBL" id="JACHEB010000007">
    <property type="protein sequence ID" value="MBB5329757.1"/>
    <property type="molecule type" value="Genomic_DNA"/>
</dbReference>
<dbReference type="InterPro" id="IPR001466">
    <property type="entry name" value="Beta-lactam-related"/>
</dbReference>
<dbReference type="Pfam" id="PF00144">
    <property type="entry name" value="Beta-lactamase"/>
    <property type="match status" value="1"/>
</dbReference>
<dbReference type="RefSeq" id="WP_183978515.1">
    <property type="nucleotide sequence ID" value="NZ_JACHEB010000007.1"/>
</dbReference>
<dbReference type="PANTHER" id="PTHR46825:SF7">
    <property type="entry name" value="D-ALANYL-D-ALANINE CARBOXYPEPTIDASE"/>
    <property type="match status" value="1"/>
</dbReference>
<reference evidence="2 3" key="1">
    <citation type="submission" date="2020-08" db="EMBL/GenBank/DDBJ databases">
        <title>Genomic Encyclopedia of Type Strains, Phase IV (KMG-V): Genome sequencing to study the core and pangenomes of soil and plant-associated prokaryotes.</title>
        <authorList>
            <person name="Whitman W."/>
        </authorList>
    </citation>
    <scope>NUCLEOTIDE SEQUENCE [LARGE SCALE GENOMIC DNA]</scope>
    <source>
        <strain evidence="2 3">X5P2</strain>
    </source>
</reference>
<accession>A0A9X0QG10</accession>
<dbReference type="SUPFAM" id="SSF56601">
    <property type="entry name" value="beta-lactamase/transpeptidase-like"/>
    <property type="match status" value="1"/>
</dbReference>
<sequence length="397" mass="43425">MPTPTPQGPIGRSLTRRTLLRNLALTAAAVPLPKLIAQPQYGGSNGQQRGEMGRIAGAFRQQFSVPATSIAISRNGQFVYDQSIGMADRQHLVQAQQDSLFRIASLSIPITSVTIFSLIEQGKLKLTDKVFGPSAIFGIKYGKPPYKQYIADITVDHLLTHTCGGWAADATDPMMHNDGWDQTKLITETIANQPLTNPPGTNWAFSNFGYCILGRVIEQVTGQPYQSYVQASILAPCGITTMQIAKNKESQRAPNEVVYFGQYSEDPYKLNITRMDSDAGWIASSTQLVQFLNHVAGAPNIPALLKPATIQLMTTPASAYPPGDARYARGWMVRNNGAGPWWHSGSLPGTTTIMVRTPTGFCWAALANTRTQPDNEINTAIDQMMWNMVHTVPSWNA</sequence>
<name>A0A9X0QG10_9BACT</name>